<dbReference type="EMBL" id="CP003326">
    <property type="protein sequence ID" value="AFS79211.1"/>
    <property type="molecule type" value="Genomic_DNA"/>
</dbReference>
<dbReference type="HOGENOM" id="CLU_1607961_0_0_9"/>
<dbReference type="eggNOG" id="COG0640">
    <property type="taxonomic scope" value="Bacteria"/>
</dbReference>
<dbReference type="InterPro" id="IPR036388">
    <property type="entry name" value="WH-like_DNA-bd_sf"/>
</dbReference>
<reference evidence="1 2" key="1">
    <citation type="journal article" date="2012" name="PLoS ONE">
        <title>The purine-utilizing bacterium Clostridium acidurici 9a: a genome-guided metabolic reconsideration.</title>
        <authorList>
            <person name="Hartwich K."/>
            <person name="Poehlein A."/>
            <person name="Daniel R."/>
        </authorList>
    </citation>
    <scope>NUCLEOTIDE SEQUENCE [LARGE SCALE GENOMIC DNA]</scope>
    <source>
        <strain evidence="2">ATCC 7906 / DSM 604 / BCRC 14475 / CIP 104303 / KCTC 5404 / NCIMB 10678 / 9a</strain>
    </source>
</reference>
<evidence type="ECO:0000313" key="2">
    <source>
        <dbReference type="Proteomes" id="UP000006094"/>
    </source>
</evidence>
<dbReference type="Gene3D" id="1.10.10.10">
    <property type="entry name" value="Winged helix-like DNA-binding domain superfamily/Winged helix DNA-binding domain"/>
    <property type="match status" value="1"/>
</dbReference>
<evidence type="ECO:0008006" key="3">
    <source>
        <dbReference type="Google" id="ProtNLM"/>
    </source>
</evidence>
<organism evidence="1 2">
    <name type="scientific">Gottschalkia acidurici (strain ATCC 7906 / DSM 604 / BCRC 14475 / CIP 104303 / KCTC 5404 / NCIMB 10678 / 9a)</name>
    <name type="common">Clostridium acidurici</name>
    <dbReference type="NCBI Taxonomy" id="1128398"/>
    <lineage>
        <taxon>Bacteria</taxon>
        <taxon>Bacillati</taxon>
        <taxon>Bacillota</taxon>
        <taxon>Tissierellia</taxon>
        <taxon>Tissierellales</taxon>
        <taxon>Gottschalkiaceae</taxon>
        <taxon>Gottschalkia</taxon>
    </lineage>
</organism>
<dbReference type="STRING" id="1128398.Curi_c22080"/>
<gene>
    <name evidence="1" type="ordered locus">Curi_c22080</name>
</gene>
<dbReference type="Pfam" id="PF13730">
    <property type="entry name" value="HTH_36"/>
    <property type="match status" value="1"/>
</dbReference>
<name>K0B3M5_GOTA9</name>
<sequence>MKKVIYMADYLKGEIGDIRKKGFGMIPKVVMLDERVSIEAKAIYAYMAGYAGAGDTAFPGVEKMIKDLGIDANRFYKHRKILVSLGYITITRTRKEVKRDNNVYTLNQMVIENQPLQNADIENEDVEIQRIENEYANNNSFLKATVLKNNNYKKRKRKAVVIVVV</sequence>
<dbReference type="AlphaFoldDB" id="K0B3M5"/>
<dbReference type="KEGG" id="cad:Curi_c22080"/>
<evidence type="ECO:0000313" key="1">
    <source>
        <dbReference type="EMBL" id="AFS79211.1"/>
    </source>
</evidence>
<dbReference type="RefSeq" id="WP_014968347.1">
    <property type="nucleotide sequence ID" value="NC_018664.1"/>
</dbReference>
<protein>
    <recommendedName>
        <fullName evidence="3">Helix-turn-helix domain-containing protein</fullName>
    </recommendedName>
</protein>
<proteinExistence type="predicted"/>
<dbReference type="Proteomes" id="UP000006094">
    <property type="component" value="Chromosome"/>
</dbReference>
<dbReference type="OrthoDB" id="1937552at2"/>
<keyword evidence="2" id="KW-1185">Reference proteome</keyword>
<accession>K0B3M5</accession>